<evidence type="ECO:0000256" key="7">
    <source>
        <dbReference type="ARBA" id="ARBA00047899"/>
    </source>
</evidence>
<dbReference type="PANTHER" id="PTHR24350">
    <property type="entry name" value="SERINE/THREONINE-PROTEIN KINASE IAL-RELATED"/>
    <property type="match status" value="1"/>
</dbReference>
<sequence length="339" mass="38983">GNRVDTYRELEHALQGEDGCLPGGVVNRLIAEASGDLRAAQKRGRDRQPGFPEIMTRRTFTLDDFEIGRPLGKGKFGSVYLAREQSTKFLVALKILFKSQVEKEGVEHQLRREIEIMAHLQHPNILRLYNYFHDERRVFLILEYAPGGELYKELQRQGRFDATRTATLMEEAADALLYCHGKKVIHRDIKPENLLLGLMGELKIADFGWSVHAPSLRRRTLCGTLDYLPPEMVEGREHDEKVDLWCLGVLCYELLVGHPPFESPSHNETYHRITKVDLHFPPPVPEGARDLISRLLRRSPAQRLPLRDVLQHPWVRAHSRRVLPPAYASPPPEFKHSDY</sequence>
<dbReference type="InterPro" id="IPR011009">
    <property type="entry name" value="Kinase-like_dom_sf"/>
</dbReference>
<dbReference type="FunFam" id="3.30.200.20:FF:000042">
    <property type="entry name" value="Aurora kinase A"/>
    <property type="match status" value="1"/>
</dbReference>
<feature type="binding site" evidence="10">
    <location>
        <begin position="143"/>
        <end position="145"/>
    </location>
    <ligand>
        <name>ATP</name>
        <dbReference type="ChEBI" id="CHEBI:30616"/>
    </ligand>
</feature>
<dbReference type="SUPFAM" id="SSF56112">
    <property type="entry name" value="Protein kinase-like (PK-like)"/>
    <property type="match status" value="1"/>
</dbReference>
<evidence type="ECO:0000313" key="15">
    <source>
        <dbReference type="EMBL" id="PKK17627.1"/>
    </source>
</evidence>
<dbReference type="Gene3D" id="1.10.510.10">
    <property type="entry name" value="Transferase(Phosphotransferase) domain 1"/>
    <property type="match status" value="1"/>
</dbReference>
<organism evidence="15 16">
    <name type="scientific">Columba livia</name>
    <name type="common">Rock dove</name>
    <dbReference type="NCBI Taxonomy" id="8932"/>
    <lineage>
        <taxon>Eukaryota</taxon>
        <taxon>Metazoa</taxon>
        <taxon>Chordata</taxon>
        <taxon>Craniata</taxon>
        <taxon>Vertebrata</taxon>
        <taxon>Euteleostomi</taxon>
        <taxon>Archelosauria</taxon>
        <taxon>Archosauria</taxon>
        <taxon>Dinosauria</taxon>
        <taxon>Saurischia</taxon>
        <taxon>Theropoda</taxon>
        <taxon>Coelurosauria</taxon>
        <taxon>Aves</taxon>
        <taxon>Neognathae</taxon>
        <taxon>Neoaves</taxon>
        <taxon>Columbimorphae</taxon>
        <taxon>Columbiformes</taxon>
        <taxon>Columbidae</taxon>
        <taxon>Columba</taxon>
    </lineage>
</organism>
<dbReference type="InterPro" id="IPR008271">
    <property type="entry name" value="Ser/Thr_kinase_AS"/>
</dbReference>
<keyword evidence="3" id="KW-0808">Transferase</keyword>
<dbReference type="InterPro" id="IPR017441">
    <property type="entry name" value="Protein_kinase_ATP_BS"/>
</dbReference>
<dbReference type="InterPro" id="IPR030616">
    <property type="entry name" value="Aur-like"/>
</dbReference>
<comment type="catalytic activity">
    <reaction evidence="7">
        <text>L-threonyl-[protein] + ATP = O-phospho-L-threonyl-[protein] + ADP + H(+)</text>
        <dbReference type="Rhea" id="RHEA:46608"/>
        <dbReference type="Rhea" id="RHEA-COMP:11060"/>
        <dbReference type="Rhea" id="RHEA-COMP:11605"/>
        <dbReference type="ChEBI" id="CHEBI:15378"/>
        <dbReference type="ChEBI" id="CHEBI:30013"/>
        <dbReference type="ChEBI" id="CHEBI:30616"/>
        <dbReference type="ChEBI" id="CHEBI:61977"/>
        <dbReference type="ChEBI" id="CHEBI:456216"/>
        <dbReference type="EC" id="2.7.11.1"/>
    </reaction>
</comment>
<feature type="binding site" evidence="10">
    <location>
        <position position="75"/>
    </location>
    <ligand>
        <name>ATP</name>
        <dbReference type="ChEBI" id="CHEBI:30616"/>
    </ligand>
</feature>
<dbReference type="PROSITE" id="PS50011">
    <property type="entry name" value="PROTEIN_KINASE_DOM"/>
    <property type="match status" value="1"/>
</dbReference>
<feature type="binding site" evidence="10 12">
    <location>
        <position position="94"/>
    </location>
    <ligand>
        <name>ATP</name>
        <dbReference type="ChEBI" id="CHEBI:30616"/>
    </ligand>
</feature>
<dbReference type="SMART" id="SM00220">
    <property type="entry name" value="S_TKc"/>
    <property type="match status" value="1"/>
</dbReference>
<evidence type="ECO:0000256" key="2">
    <source>
        <dbReference type="ARBA" id="ARBA00022527"/>
    </source>
</evidence>
<evidence type="ECO:0000256" key="13">
    <source>
        <dbReference type="RuleBase" id="RU000304"/>
    </source>
</evidence>
<keyword evidence="5 15" id="KW-0418">Kinase</keyword>
<evidence type="ECO:0000256" key="1">
    <source>
        <dbReference type="ARBA" id="ARBA00012513"/>
    </source>
</evidence>
<dbReference type="FunFam" id="1.10.510.10:FF:000235">
    <property type="entry name" value="Serine/threonine-protein kinase ark1"/>
    <property type="match status" value="1"/>
</dbReference>
<evidence type="ECO:0000256" key="10">
    <source>
        <dbReference type="PIRSR" id="PIRSR630616-2"/>
    </source>
</evidence>
<evidence type="ECO:0000313" key="16">
    <source>
        <dbReference type="Proteomes" id="UP000053872"/>
    </source>
</evidence>
<evidence type="ECO:0000256" key="4">
    <source>
        <dbReference type="ARBA" id="ARBA00022741"/>
    </source>
</evidence>
<dbReference type="EMBL" id="AKCR02000289">
    <property type="protein sequence ID" value="PKK17627.1"/>
    <property type="molecule type" value="Genomic_DNA"/>
</dbReference>
<evidence type="ECO:0000256" key="9">
    <source>
        <dbReference type="PIRSR" id="PIRSR630616-1"/>
    </source>
</evidence>
<comment type="similarity">
    <text evidence="13">Belongs to the protein kinase superfamily.</text>
</comment>
<evidence type="ECO:0000256" key="6">
    <source>
        <dbReference type="ARBA" id="ARBA00022840"/>
    </source>
</evidence>
<evidence type="ECO:0000256" key="3">
    <source>
        <dbReference type="ARBA" id="ARBA00022679"/>
    </source>
</evidence>
<name>A0A2I0LJN3_COLLI</name>
<dbReference type="STRING" id="8932.A0A2I0LJN3"/>
<evidence type="ECO:0000256" key="11">
    <source>
        <dbReference type="PIRSR" id="PIRSR630616-3"/>
    </source>
</evidence>
<comment type="catalytic activity">
    <reaction evidence="8">
        <text>L-seryl-[protein] + ATP = O-phospho-L-seryl-[protein] + ADP + H(+)</text>
        <dbReference type="Rhea" id="RHEA:17989"/>
        <dbReference type="Rhea" id="RHEA-COMP:9863"/>
        <dbReference type="Rhea" id="RHEA-COMP:11604"/>
        <dbReference type="ChEBI" id="CHEBI:15378"/>
        <dbReference type="ChEBI" id="CHEBI:29999"/>
        <dbReference type="ChEBI" id="CHEBI:30616"/>
        <dbReference type="ChEBI" id="CHEBI:83421"/>
        <dbReference type="ChEBI" id="CHEBI:456216"/>
        <dbReference type="EC" id="2.7.11.1"/>
    </reaction>
</comment>
<feature type="domain" description="Protein kinase" evidence="14">
    <location>
        <begin position="65"/>
        <end position="315"/>
    </location>
</feature>
<proteinExistence type="inferred from homology"/>
<evidence type="ECO:0000256" key="12">
    <source>
        <dbReference type="PROSITE-ProRule" id="PRU10141"/>
    </source>
</evidence>
<evidence type="ECO:0000259" key="14">
    <source>
        <dbReference type="PROSITE" id="PS50011"/>
    </source>
</evidence>
<feature type="active site" description="Proton acceptor" evidence="9">
    <location>
        <position position="188"/>
    </location>
</feature>
<dbReference type="EC" id="2.7.11.1" evidence="1"/>
<dbReference type="InterPro" id="IPR000719">
    <property type="entry name" value="Prot_kinase_dom"/>
</dbReference>
<evidence type="ECO:0000256" key="5">
    <source>
        <dbReference type="ARBA" id="ARBA00022777"/>
    </source>
</evidence>
<feature type="binding site" evidence="10">
    <location>
        <begin position="192"/>
        <end position="193"/>
    </location>
    <ligand>
        <name>ATP</name>
        <dbReference type="ChEBI" id="CHEBI:30616"/>
    </ligand>
</feature>
<dbReference type="Proteomes" id="UP000053872">
    <property type="component" value="Unassembled WGS sequence"/>
</dbReference>
<keyword evidence="16" id="KW-1185">Reference proteome</keyword>
<dbReference type="AlphaFoldDB" id="A0A2I0LJN3"/>
<feature type="cross-link" description="Glycyl lysine isopeptide (Lys-Gly) (interchain with G-Cter in SUMO2)" evidence="11">
    <location>
        <position position="190"/>
    </location>
</feature>
<keyword evidence="6 10" id="KW-0067">ATP-binding</keyword>
<dbReference type="Gene3D" id="3.30.200.20">
    <property type="entry name" value="Phosphorylase Kinase, domain 1"/>
    <property type="match status" value="1"/>
</dbReference>
<feature type="non-terminal residue" evidence="15">
    <location>
        <position position="1"/>
    </location>
</feature>
<keyword evidence="4 10" id="KW-0547">Nucleotide-binding</keyword>
<protein>
    <recommendedName>
        <fullName evidence="1">non-specific serine/threonine protein kinase</fullName>
        <ecNumber evidence="1">2.7.11.1</ecNumber>
    </recommendedName>
</protein>
<gene>
    <name evidence="15" type="ORF">A306_00014269</name>
</gene>
<dbReference type="GO" id="GO:0005524">
    <property type="term" value="F:ATP binding"/>
    <property type="evidence" value="ECO:0007669"/>
    <property type="project" value="UniProtKB-UniRule"/>
</dbReference>
<comment type="caution">
    <text evidence="15">The sequence shown here is derived from an EMBL/GenBank/DDBJ whole genome shotgun (WGS) entry which is preliminary data.</text>
</comment>
<evidence type="ECO:0000256" key="8">
    <source>
        <dbReference type="ARBA" id="ARBA00048679"/>
    </source>
</evidence>
<dbReference type="Pfam" id="PF00069">
    <property type="entry name" value="Pkinase"/>
    <property type="match status" value="1"/>
</dbReference>
<dbReference type="GO" id="GO:0004674">
    <property type="term" value="F:protein serine/threonine kinase activity"/>
    <property type="evidence" value="ECO:0007669"/>
    <property type="project" value="UniProtKB-KW"/>
</dbReference>
<accession>A0A2I0LJN3</accession>
<keyword evidence="2 13" id="KW-0723">Serine/threonine-protein kinase</keyword>
<dbReference type="InParanoid" id="A0A2I0LJN3"/>
<dbReference type="PROSITE" id="PS00107">
    <property type="entry name" value="PROTEIN_KINASE_ATP"/>
    <property type="match status" value="1"/>
</dbReference>
<dbReference type="PROSITE" id="PS00108">
    <property type="entry name" value="PROTEIN_KINASE_ST"/>
    <property type="match status" value="1"/>
</dbReference>
<reference evidence="15 16" key="1">
    <citation type="journal article" date="2013" name="Science">
        <title>Genomic diversity and evolution of the head crest in the rock pigeon.</title>
        <authorList>
            <person name="Shapiro M.D."/>
            <person name="Kronenberg Z."/>
            <person name="Li C."/>
            <person name="Domyan E.T."/>
            <person name="Pan H."/>
            <person name="Campbell M."/>
            <person name="Tan H."/>
            <person name="Huff C.D."/>
            <person name="Hu H."/>
            <person name="Vickrey A.I."/>
            <person name="Nielsen S.C."/>
            <person name="Stringham S.A."/>
            <person name="Hu H."/>
            <person name="Willerslev E."/>
            <person name="Gilbert M.T."/>
            <person name="Yandell M."/>
            <person name="Zhang G."/>
            <person name="Wang J."/>
        </authorList>
    </citation>
    <scope>NUCLEOTIDE SEQUENCE [LARGE SCALE GENOMIC DNA]</scope>
    <source>
        <tissue evidence="15">Blood</tissue>
    </source>
</reference>
<feature type="binding site" evidence="10">
    <location>
        <position position="206"/>
    </location>
    <ligand>
        <name>ATP</name>
        <dbReference type="ChEBI" id="CHEBI:30616"/>
    </ligand>
</feature>